<evidence type="ECO:0000313" key="5">
    <source>
        <dbReference type="Proteomes" id="UP000007581"/>
    </source>
</evidence>
<dbReference type="InterPro" id="IPR001173">
    <property type="entry name" value="Glyco_trans_2-like"/>
</dbReference>
<dbReference type="SUPFAM" id="SSF53448">
    <property type="entry name" value="Nucleotide-diphospho-sugar transferases"/>
    <property type="match status" value="1"/>
</dbReference>
<dbReference type="EMBL" id="CP003397">
    <property type="protein sequence ID" value="AFE54186.1"/>
    <property type="molecule type" value="Genomic_DNA"/>
</dbReference>
<evidence type="ECO:0000256" key="2">
    <source>
        <dbReference type="ARBA" id="ARBA00022679"/>
    </source>
</evidence>
<dbReference type="PANTHER" id="PTHR22916:SF3">
    <property type="entry name" value="UDP-GLCNAC:BETAGAL BETA-1,3-N-ACETYLGLUCOSAMINYLTRANSFERASE-LIKE PROTEIN 1"/>
    <property type="match status" value="1"/>
</dbReference>
<dbReference type="Pfam" id="PF00535">
    <property type="entry name" value="Glycos_transf_2"/>
    <property type="match status" value="1"/>
</dbReference>
<name>A0ABM5MU42_RICTP</name>
<dbReference type="PANTHER" id="PTHR22916">
    <property type="entry name" value="GLYCOSYLTRANSFERASE"/>
    <property type="match status" value="1"/>
</dbReference>
<dbReference type="RefSeq" id="WP_011190793.1">
    <property type="nucleotide sequence ID" value="NC_017066.1"/>
</dbReference>
<dbReference type="InterPro" id="IPR029044">
    <property type="entry name" value="Nucleotide-diphossugar_trans"/>
</dbReference>
<dbReference type="Gene3D" id="3.90.550.10">
    <property type="entry name" value="Spore Coat Polysaccharide Biosynthesis Protein SpsA, Chain A"/>
    <property type="match status" value="1"/>
</dbReference>
<keyword evidence="1" id="KW-0328">Glycosyltransferase</keyword>
<protein>
    <submittedName>
        <fullName evidence="4">Glycosyltransferase</fullName>
    </submittedName>
</protein>
<gene>
    <name evidence="4" type="ORF">RTTH1527_01605</name>
</gene>
<evidence type="ECO:0000313" key="4">
    <source>
        <dbReference type="EMBL" id="AFE54186.1"/>
    </source>
</evidence>
<sequence>MKQNTYSPLVSIIIPVYNGANYMREAIDSALAQTYKNIEIIVVNDGSKDKTETIALSYGDKICYFYKENGGCGSALNYGIKNMKGEYFSWLSHDDLYYPNKIEHQINILNKLDNKDVIVYCGYELIDQKSHSLYFVKPDQRYSKEKLDISLFPLLHSLIHGCTLLIPSILFKKIGLFDESLKYTHDYDLWFKFLRVSSVYFDHEVLIKSRVHDAQTTNTALNQLEEYEALWSGFLKKLTKQEMIMIKGSTHQFLSDIAVFFKKNGYIKSYQLALAMTDKKIIGGFCTFIIKEIIYSLRKYGINTTITKIYTWIRKNRK</sequence>
<evidence type="ECO:0000256" key="1">
    <source>
        <dbReference type="ARBA" id="ARBA00022676"/>
    </source>
</evidence>
<feature type="domain" description="Glycosyltransferase 2-like" evidence="3">
    <location>
        <begin position="11"/>
        <end position="168"/>
    </location>
</feature>
<keyword evidence="5" id="KW-1185">Reference proteome</keyword>
<reference evidence="4" key="1">
    <citation type="submission" date="2012-03" db="EMBL/GenBank/DDBJ databases">
        <authorList>
            <person name="Johnson S.L."/>
            <person name="Sims D."/>
            <person name="Han S."/>
            <person name="Bruce D.C."/>
            <person name="Dasch G.A."/>
        </authorList>
    </citation>
    <scope>NUCLEOTIDE SEQUENCE [LARGE SCALE GENOMIC DNA]</scope>
    <source>
        <strain evidence="4">TH1527</strain>
    </source>
</reference>
<evidence type="ECO:0000259" key="3">
    <source>
        <dbReference type="Pfam" id="PF00535"/>
    </source>
</evidence>
<proteinExistence type="predicted"/>
<keyword evidence="2" id="KW-0808">Transferase</keyword>
<dbReference type="Proteomes" id="UP000007581">
    <property type="component" value="Chromosome"/>
</dbReference>
<organism evidence="4 5">
    <name type="scientific">Rickettsia typhi str. TH1527</name>
    <dbReference type="NCBI Taxonomy" id="1003201"/>
    <lineage>
        <taxon>Bacteria</taxon>
        <taxon>Pseudomonadati</taxon>
        <taxon>Pseudomonadota</taxon>
        <taxon>Alphaproteobacteria</taxon>
        <taxon>Rickettsiales</taxon>
        <taxon>Rickettsiaceae</taxon>
        <taxon>Rickettsieae</taxon>
        <taxon>Rickettsia</taxon>
        <taxon>typhus group</taxon>
    </lineage>
</organism>
<accession>A0ABM5MU42</accession>